<evidence type="ECO:0000256" key="8">
    <source>
        <dbReference type="ARBA" id="ARBA00022840"/>
    </source>
</evidence>
<evidence type="ECO:0000256" key="2">
    <source>
        <dbReference type="ARBA" id="ARBA00005810"/>
    </source>
</evidence>
<dbReference type="GO" id="GO:0046654">
    <property type="term" value="P:tetrahydrofolate biosynthetic process"/>
    <property type="evidence" value="ECO:0007669"/>
    <property type="project" value="UniProtKB-UniPathway"/>
</dbReference>
<dbReference type="SUPFAM" id="SSF55083">
    <property type="entry name" value="6-hydroxymethyl-7,8-dihydropterin pyrophosphokinase, HPPK"/>
    <property type="match status" value="1"/>
</dbReference>
<evidence type="ECO:0000256" key="6">
    <source>
        <dbReference type="ARBA" id="ARBA00022741"/>
    </source>
</evidence>
<keyword evidence="9" id="KW-0289">Folate biosynthesis</keyword>
<name>A0A212JT34_9BACT</name>
<keyword evidence="6" id="KW-0547">Nucleotide-binding</keyword>
<protein>
    <recommendedName>
        <fullName evidence="4">2-amino-4-hydroxy-6-hydroxymethyldihydropteridine pyrophosphokinase</fullName>
        <ecNumber evidence="3">2.7.6.3</ecNumber>
    </recommendedName>
    <alternativeName>
        <fullName evidence="11">6-hydroxymethyl-7,8-dihydropterin pyrophosphokinase</fullName>
    </alternativeName>
    <alternativeName>
        <fullName evidence="12">7,8-dihydro-6-hydroxymethylpterin-pyrophosphokinase</fullName>
    </alternativeName>
</protein>
<dbReference type="EC" id="2.7.6.3" evidence="3"/>
<gene>
    <name evidence="14" type="ORF">KL86DYS1_30307</name>
</gene>
<keyword evidence="5" id="KW-0808">Transferase</keyword>
<evidence type="ECO:0000256" key="10">
    <source>
        <dbReference type="ARBA" id="ARBA00029409"/>
    </source>
</evidence>
<dbReference type="PANTHER" id="PTHR43071">
    <property type="entry name" value="2-AMINO-4-HYDROXY-6-HYDROXYMETHYLDIHYDROPTERIDINE PYROPHOSPHOKINASE"/>
    <property type="match status" value="1"/>
</dbReference>
<comment type="similarity">
    <text evidence="2">Belongs to the HPPK family.</text>
</comment>
<comment type="function">
    <text evidence="10">Catalyzes the transfer of pyrophosphate from adenosine triphosphate (ATP) to 6-hydroxymethyl-7,8-dihydropterin, an enzymatic step in folate biosynthesis pathway.</text>
</comment>
<evidence type="ECO:0000256" key="9">
    <source>
        <dbReference type="ARBA" id="ARBA00022909"/>
    </source>
</evidence>
<evidence type="ECO:0000259" key="13">
    <source>
        <dbReference type="Pfam" id="PF01288"/>
    </source>
</evidence>
<dbReference type="Gene3D" id="3.30.70.560">
    <property type="entry name" value="7,8-Dihydro-6-hydroxymethylpterin-pyrophosphokinase HPPK"/>
    <property type="match status" value="1"/>
</dbReference>
<keyword evidence="7" id="KW-0418">Kinase</keyword>
<proteinExistence type="inferred from homology"/>
<comment type="pathway">
    <text evidence="1">Cofactor biosynthesis; tetrahydrofolate biosynthesis; 2-amino-4-hydroxy-6-hydroxymethyl-7,8-dihydropteridine diphosphate from 7,8-dihydroneopterin triphosphate: step 4/4.</text>
</comment>
<dbReference type="InterPro" id="IPR035907">
    <property type="entry name" value="Hppk_sf"/>
</dbReference>
<reference evidence="14" key="1">
    <citation type="submission" date="2016-04" db="EMBL/GenBank/DDBJ databases">
        <authorList>
            <person name="Evans L.H."/>
            <person name="Alamgir A."/>
            <person name="Owens N."/>
            <person name="Weber N.D."/>
            <person name="Virtaneva K."/>
            <person name="Barbian K."/>
            <person name="Babar A."/>
            <person name="Rosenke K."/>
        </authorList>
    </citation>
    <scope>NUCLEOTIDE SEQUENCE</scope>
    <source>
        <strain evidence="14">86-1</strain>
    </source>
</reference>
<evidence type="ECO:0000256" key="1">
    <source>
        <dbReference type="ARBA" id="ARBA00005051"/>
    </source>
</evidence>
<evidence type="ECO:0000256" key="12">
    <source>
        <dbReference type="ARBA" id="ARBA00033413"/>
    </source>
</evidence>
<evidence type="ECO:0000256" key="7">
    <source>
        <dbReference type="ARBA" id="ARBA00022777"/>
    </source>
</evidence>
<dbReference type="UniPathway" id="UPA00077">
    <property type="reaction ID" value="UER00155"/>
</dbReference>
<evidence type="ECO:0000256" key="11">
    <source>
        <dbReference type="ARBA" id="ARBA00029766"/>
    </source>
</evidence>
<dbReference type="GO" id="GO:0005524">
    <property type="term" value="F:ATP binding"/>
    <property type="evidence" value="ECO:0007669"/>
    <property type="project" value="UniProtKB-KW"/>
</dbReference>
<dbReference type="GO" id="GO:0003848">
    <property type="term" value="F:2-amino-4-hydroxy-6-hydroxymethyldihydropteridine diphosphokinase activity"/>
    <property type="evidence" value="ECO:0007669"/>
    <property type="project" value="UniProtKB-EC"/>
</dbReference>
<organism evidence="14">
    <name type="scientific">uncultured Dysgonomonas sp</name>
    <dbReference type="NCBI Taxonomy" id="206096"/>
    <lineage>
        <taxon>Bacteria</taxon>
        <taxon>Pseudomonadati</taxon>
        <taxon>Bacteroidota</taxon>
        <taxon>Bacteroidia</taxon>
        <taxon>Bacteroidales</taxon>
        <taxon>Dysgonomonadaceae</taxon>
        <taxon>Dysgonomonas</taxon>
        <taxon>environmental samples</taxon>
    </lineage>
</organism>
<dbReference type="Pfam" id="PF01288">
    <property type="entry name" value="HPPK"/>
    <property type="match status" value="1"/>
</dbReference>
<feature type="domain" description="7,8-dihydro-6-hydroxymethylpterin-pyrophosphokinase" evidence="13">
    <location>
        <begin position="18"/>
        <end position="133"/>
    </location>
</feature>
<dbReference type="InterPro" id="IPR000550">
    <property type="entry name" value="Hppk"/>
</dbReference>
<dbReference type="GO" id="GO:0046656">
    <property type="term" value="P:folic acid biosynthetic process"/>
    <property type="evidence" value="ECO:0007669"/>
    <property type="project" value="UniProtKB-KW"/>
</dbReference>
<evidence type="ECO:0000313" key="14">
    <source>
        <dbReference type="EMBL" id="SBW02455.1"/>
    </source>
</evidence>
<dbReference type="PANTHER" id="PTHR43071:SF1">
    <property type="entry name" value="2-AMINO-4-HYDROXY-6-HYDROXYMETHYLDIHYDROPTERIDINE PYROPHOSPHOKINASE"/>
    <property type="match status" value="1"/>
</dbReference>
<accession>A0A212JT34</accession>
<dbReference type="GO" id="GO:0016301">
    <property type="term" value="F:kinase activity"/>
    <property type="evidence" value="ECO:0007669"/>
    <property type="project" value="UniProtKB-KW"/>
</dbReference>
<evidence type="ECO:0000256" key="5">
    <source>
        <dbReference type="ARBA" id="ARBA00022679"/>
    </source>
</evidence>
<evidence type="ECO:0000256" key="4">
    <source>
        <dbReference type="ARBA" id="ARBA00016218"/>
    </source>
</evidence>
<sequence length="135" mass="15489">MIQKMECIFAPVMNKALLSIGTNEDRESNLSLCHQFLNNIFTDISYSDTSVTMPYGTTYNNDFLNQLAVIYTDRDKDEVIRLLKSIEKDMGRNEADKKNGIVKIDIDLVIWNNNVLKPEDFTRSYIADLLASLDK</sequence>
<dbReference type="EMBL" id="FLUM01000003">
    <property type="protein sequence ID" value="SBW02455.1"/>
    <property type="molecule type" value="Genomic_DNA"/>
</dbReference>
<keyword evidence="8" id="KW-0067">ATP-binding</keyword>
<dbReference type="AlphaFoldDB" id="A0A212JT34"/>
<evidence type="ECO:0000256" key="3">
    <source>
        <dbReference type="ARBA" id="ARBA00013253"/>
    </source>
</evidence>